<evidence type="ECO:0000313" key="2">
    <source>
        <dbReference type="Proteomes" id="UP001321760"/>
    </source>
</evidence>
<name>A0AAV9G726_9PEZI</name>
<accession>A0AAV9G726</accession>
<reference evidence="1" key="1">
    <citation type="journal article" date="2023" name="Mol. Phylogenet. Evol.">
        <title>Genome-scale phylogeny and comparative genomics of the fungal order Sordariales.</title>
        <authorList>
            <person name="Hensen N."/>
            <person name="Bonometti L."/>
            <person name="Westerberg I."/>
            <person name="Brannstrom I.O."/>
            <person name="Guillou S."/>
            <person name="Cros-Aarteil S."/>
            <person name="Calhoun S."/>
            <person name="Haridas S."/>
            <person name="Kuo A."/>
            <person name="Mondo S."/>
            <person name="Pangilinan J."/>
            <person name="Riley R."/>
            <person name="LaButti K."/>
            <person name="Andreopoulos B."/>
            <person name="Lipzen A."/>
            <person name="Chen C."/>
            <person name="Yan M."/>
            <person name="Daum C."/>
            <person name="Ng V."/>
            <person name="Clum A."/>
            <person name="Steindorff A."/>
            <person name="Ohm R.A."/>
            <person name="Martin F."/>
            <person name="Silar P."/>
            <person name="Natvig D.O."/>
            <person name="Lalanne C."/>
            <person name="Gautier V."/>
            <person name="Ament-Velasquez S.L."/>
            <person name="Kruys A."/>
            <person name="Hutchinson M.I."/>
            <person name="Powell A.J."/>
            <person name="Barry K."/>
            <person name="Miller A.N."/>
            <person name="Grigoriev I.V."/>
            <person name="Debuchy R."/>
            <person name="Gladieux P."/>
            <person name="Hiltunen Thoren M."/>
            <person name="Johannesson H."/>
        </authorList>
    </citation>
    <scope>NUCLEOTIDE SEQUENCE</scope>
    <source>
        <strain evidence="1">PSN243</strain>
    </source>
</reference>
<sequence length="59" mass="6474">YDPEDFLTCLSTCYGDPNAEQKALGRLESMTQGNQESLATFIPRFEKELADGGGAVWSD</sequence>
<organism evidence="1 2">
    <name type="scientific">Podospora aff. communis PSN243</name>
    <dbReference type="NCBI Taxonomy" id="3040156"/>
    <lineage>
        <taxon>Eukaryota</taxon>
        <taxon>Fungi</taxon>
        <taxon>Dikarya</taxon>
        <taxon>Ascomycota</taxon>
        <taxon>Pezizomycotina</taxon>
        <taxon>Sordariomycetes</taxon>
        <taxon>Sordariomycetidae</taxon>
        <taxon>Sordariales</taxon>
        <taxon>Podosporaceae</taxon>
        <taxon>Podospora</taxon>
    </lineage>
</organism>
<reference evidence="1" key="2">
    <citation type="submission" date="2023-05" db="EMBL/GenBank/DDBJ databases">
        <authorList>
            <consortium name="Lawrence Berkeley National Laboratory"/>
            <person name="Steindorff A."/>
            <person name="Hensen N."/>
            <person name="Bonometti L."/>
            <person name="Westerberg I."/>
            <person name="Brannstrom I.O."/>
            <person name="Guillou S."/>
            <person name="Cros-Aarteil S."/>
            <person name="Calhoun S."/>
            <person name="Haridas S."/>
            <person name="Kuo A."/>
            <person name="Mondo S."/>
            <person name="Pangilinan J."/>
            <person name="Riley R."/>
            <person name="Labutti K."/>
            <person name="Andreopoulos B."/>
            <person name="Lipzen A."/>
            <person name="Chen C."/>
            <person name="Yanf M."/>
            <person name="Daum C."/>
            <person name="Ng V."/>
            <person name="Clum A."/>
            <person name="Ohm R."/>
            <person name="Martin F."/>
            <person name="Silar P."/>
            <person name="Natvig D."/>
            <person name="Lalanne C."/>
            <person name="Gautier V."/>
            <person name="Ament-Velasquez S.L."/>
            <person name="Kruys A."/>
            <person name="Hutchinson M.I."/>
            <person name="Powell A.J."/>
            <person name="Barry K."/>
            <person name="Miller A.N."/>
            <person name="Grigoriev I.V."/>
            <person name="Debuchy R."/>
            <person name="Gladieux P."/>
            <person name="Thoren M.H."/>
            <person name="Johannesson H."/>
        </authorList>
    </citation>
    <scope>NUCLEOTIDE SEQUENCE</scope>
    <source>
        <strain evidence="1">PSN243</strain>
    </source>
</reference>
<dbReference type="Proteomes" id="UP001321760">
    <property type="component" value="Unassembled WGS sequence"/>
</dbReference>
<protein>
    <recommendedName>
        <fullName evidence="3">Retrotransposon gag domain-containing protein</fullName>
    </recommendedName>
</protein>
<gene>
    <name evidence="1" type="ORF">QBC34DRAFT_257514</name>
</gene>
<evidence type="ECO:0008006" key="3">
    <source>
        <dbReference type="Google" id="ProtNLM"/>
    </source>
</evidence>
<dbReference type="EMBL" id="MU865997">
    <property type="protein sequence ID" value="KAK4443233.1"/>
    <property type="molecule type" value="Genomic_DNA"/>
</dbReference>
<evidence type="ECO:0000313" key="1">
    <source>
        <dbReference type="EMBL" id="KAK4443233.1"/>
    </source>
</evidence>
<keyword evidence="2" id="KW-1185">Reference proteome</keyword>
<feature type="non-terminal residue" evidence="1">
    <location>
        <position position="59"/>
    </location>
</feature>
<proteinExistence type="predicted"/>
<feature type="non-terminal residue" evidence="1">
    <location>
        <position position="1"/>
    </location>
</feature>
<dbReference type="AlphaFoldDB" id="A0AAV9G726"/>
<comment type="caution">
    <text evidence="1">The sequence shown here is derived from an EMBL/GenBank/DDBJ whole genome shotgun (WGS) entry which is preliminary data.</text>
</comment>